<keyword evidence="2" id="KW-1185">Reference proteome</keyword>
<dbReference type="NCBIfam" id="TIGR01484">
    <property type="entry name" value="HAD-SF-IIB"/>
    <property type="match status" value="1"/>
</dbReference>
<evidence type="ECO:0000313" key="2">
    <source>
        <dbReference type="Proteomes" id="UP000051236"/>
    </source>
</evidence>
<dbReference type="STRING" id="1423734.FC83_GL001985"/>
<comment type="caution">
    <text evidence="1">The sequence shown here is derived from an EMBL/GenBank/DDBJ whole genome shotgun (WGS) entry which is preliminary data.</text>
</comment>
<dbReference type="EMBL" id="AZGA01000020">
    <property type="protein sequence ID" value="KRM34848.1"/>
    <property type="molecule type" value="Genomic_DNA"/>
</dbReference>
<dbReference type="eggNOG" id="COG0561">
    <property type="taxonomic scope" value="Bacteria"/>
</dbReference>
<dbReference type="GO" id="GO:0000287">
    <property type="term" value="F:magnesium ion binding"/>
    <property type="evidence" value="ECO:0007669"/>
    <property type="project" value="TreeGrafter"/>
</dbReference>
<dbReference type="GO" id="GO:0016791">
    <property type="term" value="F:phosphatase activity"/>
    <property type="evidence" value="ECO:0007669"/>
    <property type="project" value="TreeGrafter"/>
</dbReference>
<organism evidence="1 2">
    <name type="scientific">Agrilactobacillus composti DSM 18527 = JCM 14202</name>
    <dbReference type="NCBI Taxonomy" id="1423734"/>
    <lineage>
        <taxon>Bacteria</taxon>
        <taxon>Bacillati</taxon>
        <taxon>Bacillota</taxon>
        <taxon>Bacilli</taxon>
        <taxon>Lactobacillales</taxon>
        <taxon>Lactobacillaceae</taxon>
        <taxon>Agrilactobacillus</taxon>
    </lineage>
</organism>
<dbReference type="InterPro" id="IPR006379">
    <property type="entry name" value="HAD-SF_hydro_IIB"/>
</dbReference>
<name>A0A0R1XXC9_9LACO</name>
<dbReference type="AlphaFoldDB" id="A0A0R1XXC9"/>
<proteinExistence type="predicted"/>
<sequence length="264" mass="28514">MIKKTKYQVICSDLDGTLLNSNKVIDPKDQATIQAWQAAGNFFGITSGRTLWGVHKALGSSITPDFIVYLNGAYVQTIQGRLVKRLLANQLSLAVLTKIAPITTAKLMVVLGDQTRRVVDTPKQADEITKNQLVGMLQQATPPLLSKISLVTPDDAVDQQVYQLVADMPVAVTTSDVHYVEIASQNVSKLSGLEIALADTVPLDRVIAMGDYANDLEIISGVGCGYAVANAVPIIKQAAQKVTVDHDHQPMTHIVAEITDQLDQ</sequence>
<dbReference type="Gene3D" id="3.40.50.1000">
    <property type="entry name" value="HAD superfamily/HAD-like"/>
    <property type="match status" value="1"/>
</dbReference>
<dbReference type="Proteomes" id="UP000051236">
    <property type="component" value="Unassembled WGS sequence"/>
</dbReference>
<reference evidence="1 2" key="1">
    <citation type="journal article" date="2015" name="Genome Announc.">
        <title>Expanding the biotechnology potential of lactobacilli through comparative genomics of 213 strains and associated genera.</title>
        <authorList>
            <person name="Sun Z."/>
            <person name="Harris H.M."/>
            <person name="McCann A."/>
            <person name="Guo C."/>
            <person name="Argimon S."/>
            <person name="Zhang W."/>
            <person name="Yang X."/>
            <person name="Jeffery I.B."/>
            <person name="Cooney J.C."/>
            <person name="Kagawa T.F."/>
            <person name="Liu W."/>
            <person name="Song Y."/>
            <person name="Salvetti E."/>
            <person name="Wrobel A."/>
            <person name="Rasinkangas P."/>
            <person name="Parkhill J."/>
            <person name="Rea M.C."/>
            <person name="O'Sullivan O."/>
            <person name="Ritari J."/>
            <person name="Douillard F.P."/>
            <person name="Paul Ross R."/>
            <person name="Yang R."/>
            <person name="Briner A.E."/>
            <person name="Felis G.E."/>
            <person name="de Vos W.M."/>
            <person name="Barrangou R."/>
            <person name="Klaenhammer T.R."/>
            <person name="Caufield P.W."/>
            <person name="Cui Y."/>
            <person name="Zhang H."/>
            <person name="O'Toole P.W."/>
        </authorList>
    </citation>
    <scope>NUCLEOTIDE SEQUENCE [LARGE SCALE GENOMIC DNA]</scope>
    <source>
        <strain evidence="1 2">DSM 18527</strain>
    </source>
</reference>
<evidence type="ECO:0000313" key="1">
    <source>
        <dbReference type="EMBL" id="KRM34848.1"/>
    </source>
</evidence>
<evidence type="ECO:0008006" key="3">
    <source>
        <dbReference type="Google" id="ProtNLM"/>
    </source>
</evidence>
<dbReference type="GO" id="GO:0005829">
    <property type="term" value="C:cytosol"/>
    <property type="evidence" value="ECO:0007669"/>
    <property type="project" value="TreeGrafter"/>
</dbReference>
<dbReference type="PANTHER" id="PTHR10000">
    <property type="entry name" value="PHOSPHOSERINE PHOSPHATASE"/>
    <property type="match status" value="1"/>
</dbReference>
<dbReference type="Pfam" id="PF08282">
    <property type="entry name" value="Hydrolase_3"/>
    <property type="match status" value="1"/>
</dbReference>
<dbReference type="PANTHER" id="PTHR10000:SF8">
    <property type="entry name" value="HAD SUPERFAMILY HYDROLASE-LIKE, TYPE 3"/>
    <property type="match status" value="1"/>
</dbReference>
<protein>
    <recommendedName>
        <fullName evidence="3">HAD superfamily hydrolase</fullName>
    </recommendedName>
</protein>
<dbReference type="Gene3D" id="3.30.1240.10">
    <property type="match status" value="1"/>
</dbReference>
<dbReference type="PATRIC" id="fig|1423734.3.peg.2009"/>
<dbReference type="InterPro" id="IPR023214">
    <property type="entry name" value="HAD_sf"/>
</dbReference>
<dbReference type="InterPro" id="IPR036412">
    <property type="entry name" value="HAD-like_sf"/>
</dbReference>
<dbReference type="RefSeq" id="WP_057002506.1">
    <property type="nucleotide sequence ID" value="NZ_AZGA01000020.1"/>
</dbReference>
<gene>
    <name evidence="1" type="ORF">FC83_GL001985</name>
</gene>
<dbReference type="PROSITE" id="PS01228">
    <property type="entry name" value="COF_1"/>
    <property type="match status" value="1"/>
</dbReference>
<dbReference type="SUPFAM" id="SSF56784">
    <property type="entry name" value="HAD-like"/>
    <property type="match status" value="1"/>
</dbReference>
<accession>A0A0R1XXC9</accession>